<comment type="similarity">
    <text evidence="1">Belongs to the YciI family.</text>
</comment>
<dbReference type="SUPFAM" id="SSF54909">
    <property type="entry name" value="Dimeric alpha+beta barrel"/>
    <property type="match status" value="1"/>
</dbReference>
<evidence type="ECO:0000313" key="4">
    <source>
        <dbReference type="Proteomes" id="UP001064933"/>
    </source>
</evidence>
<evidence type="ECO:0000256" key="1">
    <source>
        <dbReference type="ARBA" id="ARBA00007689"/>
    </source>
</evidence>
<protein>
    <submittedName>
        <fullName evidence="3">YciI family protein</fullName>
    </submittedName>
</protein>
<dbReference type="Pfam" id="PF03795">
    <property type="entry name" value="YCII"/>
    <property type="match status" value="1"/>
</dbReference>
<evidence type="ECO:0000259" key="2">
    <source>
        <dbReference type="Pfam" id="PF03795"/>
    </source>
</evidence>
<proteinExistence type="inferred from homology"/>
<dbReference type="InterPro" id="IPR005545">
    <property type="entry name" value="YCII"/>
</dbReference>
<evidence type="ECO:0000313" key="3">
    <source>
        <dbReference type="EMBL" id="UXH78017.1"/>
    </source>
</evidence>
<name>A0ABY6AZA1_9BURK</name>
<reference evidence="3" key="1">
    <citation type="submission" date="2022-10" db="EMBL/GenBank/DDBJ databases">
        <title>Characterization and whole genome sequencing of a new Roseateles species, isolated from fresh water.</title>
        <authorList>
            <person name="Guliayeva D.Y."/>
            <person name="Akhremchuk A.E."/>
            <person name="Sikolenko M.A."/>
            <person name="Valentovich L.N."/>
            <person name="Sidarenka A.V."/>
        </authorList>
    </citation>
    <scope>NUCLEOTIDE SEQUENCE</scope>
    <source>
        <strain evidence="3">BIM B-1768</strain>
    </source>
</reference>
<feature type="domain" description="YCII-related" evidence="2">
    <location>
        <begin position="1"/>
        <end position="118"/>
    </location>
</feature>
<accession>A0ABY6AZA1</accession>
<dbReference type="Gene3D" id="3.30.70.1060">
    <property type="entry name" value="Dimeric alpha+beta barrel"/>
    <property type="match status" value="1"/>
</dbReference>
<dbReference type="InterPro" id="IPR011008">
    <property type="entry name" value="Dimeric_a/b-barrel"/>
</dbReference>
<keyword evidence="4" id="KW-1185">Reference proteome</keyword>
<gene>
    <name evidence="3" type="ORF">N4261_24170</name>
</gene>
<dbReference type="EMBL" id="CP104562">
    <property type="protein sequence ID" value="UXH78017.1"/>
    <property type="molecule type" value="Genomic_DNA"/>
</dbReference>
<dbReference type="PANTHER" id="PTHR35174">
    <property type="entry name" value="BLL7171 PROTEIN-RELATED"/>
    <property type="match status" value="1"/>
</dbReference>
<sequence length="145" mass="15778">MRYMLIIKASEPVEPTESAQPGGTPAAPLDPELAAFRDDMARAGVLLERMDLRPSRDGWRISIDAAGHRQIVPGPFTAPQAQALIAAYLLIQVRSPEEALEWARRCPTPQVTGPAAEIELRRVQEIESLAPTGPILHGHEVGLCD</sequence>
<dbReference type="RefSeq" id="WP_261757782.1">
    <property type="nucleotide sequence ID" value="NZ_CP104562.2"/>
</dbReference>
<dbReference type="Proteomes" id="UP001064933">
    <property type="component" value="Chromosome"/>
</dbReference>
<organism evidence="3 4">
    <name type="scientific">Roseateles amylovorans</name>
    <dbReference type="NCBI Taxonomy" id="2978473"/>
    <lineage>
        <taxon>Bacteria</taxon>
        <taxon>Pseudomonadati</taxon>
        <taxon>Pseudomonadota</taxon>
        <taxon>Betaproteobacteria</taxon>
        <taxon>Burkholderiales</taxon>
        <taxon>Sphaerotilaceae</taxon>
        <taxon>Roseateles</taxon>
    </lineage>
</organism>